<reference evidence="2 3" key="1">
    <citation type="submission" date="2019-02" db="EMBL/GenBank/DDBJ databases">
        <title>Deep-cultivation of Planctomycetes and their phenomic and genomic characterization uncovers novel biology.</title>
        <authorList>
            <person name="Wiegand S."/>
            <person name="Jogler M."/>
            <person name="Boedeker C."/>
            <person name="Pinto D."/>
            <person name="Vollmers J."/>
            <person name="Rivas-Marin E."/>
            <person name="Kohn T."/>
            <person name="Peeters S.H."/>
            <person name="Heuer A."/>
            <person name="Rast P."/>
            <person name="Oberbeckmann S."/>
            <person name="Bunk B."/>
            <person name="Jeske O."/>
            <person name="Meyerdierks A."/>
            <person name="Storesund J.E."/>
            <person name="Kallscheuer N."/>
            <person name="Luecker S."/>
            <person name="Lage O.M."/>
            <person name="Pohl T."/>
            <person name="Merkel B.J."/>
            <person name="Hornburger P."/>
            <person name="Mueller R.-W."/>
            <person name="Bruemmer F."/>
            <person name="Labrenz M."/>
            <person name="Spormann A.M."/>
            <person name="Op Den Camp H."/>
            <person name="Overmann J."/>
            <person name="Amann R."/>
            <person name="Jetten M.S.M."/>
            <person name="Mascher T."/>
            <person name="Medema M.H."/>
            <person name="Devos D.P."/>
            <person name="Kaster A.-K."/>
            <person name="Ovreas L."/>
            <person name="Rohde M."/>
            <person name="Galperin M.Y."/>
            <person name="Jogler C."/>
        </authorList>
    </citation>
    <scope>NUCLEOTIDE SEQUENCE [LARGE SCALE GENOMIC DNA]</scope>
    <source>
        <strain evidence="2 3">Pla52n</strain>
    </source>
</reference>
<dbReference type="InterPro" id="IPR011447">
    <property type="entry name" value="DUF1552"/>
</dbReference>
<proteinExistence type="predicted"/>
<evidence type="ECO:0000313" key="3">
    <source>
        <dbReference type="Proteomes" id="UP000320176"/>
    </source>
</evidence>
<dbReference type="AlphaFoldDB" id="A0A5C6ARU8"/>
<dbReference type="EMBL" id="SJPN01000004">
    <property type="protein sequence ID" value="TWU02743.1"/>
    <property type="molecule type" value="Genomic_DNA"/>
</dbReference>
<dbReference type="Proteomes" id="UP000320176">
    <property type="component" value="Unassembled WGS sequence"/>
</dbReference>
<sequence precursor="true">MKHMMNNRRAFLSQSLAGIGALSLASQTLLADGNSVVPPKRFIFMHKGNGLLPGSLVPPTFNSKQLEAEQRKDAFVADLDEHELPEWMSPIAEHKQNLTILQGLSGKMCTTGHHTWCSSLGAYKANERLSSIQWATVDFELADLFPSPFHHIELACFPSEGGNSRGNINGIEKGFSARGPQQPNYAFGSPKIALQELFKSVSADQDARVRYELERKVLQFLSEDEASLASHLAGIEHRKVANYADALHDIRLRNGRVEAMGEVIRKHIPQLDAKYLAENLSTVDRQFGLVEVLLSTLISGMTNVVAFTADELGTRYTGLPGIEGESVNLHDVGHGKAIAGVEAPEIREKVRLQHMTLIDRIVTRLKSVPEAGGTMFDNTVLFYLPNNGETHHSKGTEWPFLVLAGENTRLDIRRRYIRLPGYDTEGHKTLGNWYTTILNAYGNSIDHYGALDVALTVDQRGPIEQFIG</sequence>
<name>A0A5C6ARU8_9BACT</name>
<feature type="chain" id="PRO_5022975047" description="DUF1552 domain-containing protein" evidence="1">
    <location>
        <begin position="32"/>
        <end position="468"/>
    </location>
</feature>
<dbReference type="PROSITE" id="PS51318">
    <property type="entry name" value="TAT"/>
    <property type="match status" value="1"/>
</dbReference>
<protein>
    <recommendedName>
        <fullName evidence="4">DUF1552 domain-containing protein</fullName>
    </recommendedName>
</protein>
<dbReference type="OrthoDB" id="234723at2"/>
<feature type="signal peptide" evidence="1">
    <location>
        <begin position="1"/>
        <end position="31"/>
    </location>
</feature>
<organism evidence="2 3">
    <name type="scientific">Stieleria varia</name>
    <dbReference type="NCBI Taxonomy" id="2528005"/>
    <lineage>
        <taxon>Bacteria</taxon>
        <taxon>Pseudomonadati</taxon>
        <taxon>Planctomycetota</taxon>
        <taxon>Planctomycetia</taxon>
        <taxon>Pirellulales</taxon>
        <taxon>Pirellulaceae</taxon>
        <taxon>Stieleria</taxon>
    </lineage>
</organism>
<dbReference type="InterPro" id="IPR006311">
    <property type="entry name" value="TAT_signal"/>
</dbReference>
<dbReference type="Pfam" id="PF07586">
    <property type="entry name" value="HXXSHH"/>
    <property type="match status" value="1"/>
</dbReference>
<comment type="caution">
    <text evidence="2">The sequence shown here is derived from an EMBL/GenBank/DDBJ whole genome shotgun (WGS) entry which is preliminary data.</text>
</comment>
<evidence type="ECO:0008006" key="4">
    <source>
        <dbReference type="Google" id="ProtNLM"/>
    </source>
</evidence>
<keyword evidence="3" id="KW-1185">Reference proteome</keyword>
<gene>
    <name evidence="2" type="ORF">Pla52n_38020</name>
</gene>
<evidence type="ECO:0000256" key="1">
    <source>
        <dbReference type="SAM" id="SignalP"/>
    </source>
</evidence>
<accession>A0A5C6ARU8</accession>
<evidence type="ECO:0000313" key="2">
    <source>
        <dbReference type="EMBL" id="TWU02743.1"/>
    </source>
</evidence>
<keyword evidence="1" id="KW-0732">Signal</keyword>